<evidence type="ECO:0000256" key="4">
    <source>
        <dbReference type="ARBA" id="ARBA00023029"/>
    </source>
</evidence>
<dbReference type="Gene3D" id="3.90.15.10">
    <property type="entry name" value="Topoisomerase I, Chain A, domain 3"/>
    <property type="match status" value="1"/>
</dbReference>
<dbReference type="Pfam" id="PF01028">
    <property type="entry name" value="Topoisom_I"/>
    <property type="match status" value="1"/>
</dbReference>
<protein>
    <recommendedName>
        <fullName evidence="3">DNA topoisomerase</fullName>
        <ecNumber evidence="3">5.6.2.1</ecNumber>
    </recommendedName>
</protein>
<evidence type="ECO:0000313" key="10">
    <source>
        <dbReference type="EMBL" id="QDZ11120.1"/>
    </source>
</evidence>
<feature type="region of interest" description="Disordered" evidence="7">
    <location>
        <begin position="303"/>
        <end position="325"/>
    </location>
</feature>
<accession>A0A5B8LUT8</accession>
<name>A0A5B8LUT8_9HYPH</name>
<dbReference type="AlphaFoldDB" id="A0A5B8LUT8"/>
<dbReference type="InterPro" id="IPR013500">
    <property type="entry name" value="TopoI_cat_euk"/>
</dbReference>
<gene>
    <name evidence="10" type="ORF">FPZ08_10355</name>
</gene>
<organism evidence="10 11">
    <name type="scientific">Devosia ginsengisoli</name>
    <dbReference type="NCBI Taxonomy" id="400770"/>
    <lineage>
        <taxon>Bacteria</taxon>
        <taxon>Pseudomonadati</taxon>
        <taxon>Pseudomonadota</taxon>
        <taxon>Alphaproteobacteria</taxon>
        <taxon>Hyphomicrobiales</taxon>
        <taxon>Devosiaceae</taxon>
        <taxon>Devosia</taxon>
    </lineage>
</organism>
<proteinExistence type="inferred from homology"/>
<dbReference type="OrthoDB" id="9778962at2"/>
<evidence type="ECO:0000259" key="8">
    <source>
        <dbReference type="Pfam" id="PF01028"/>
    </source>
</evidence>
<dbReference type="EC" id="5.6.2.1" evidence="3"/>
<dbReference type="InterPro" id="IPR049331">
    <property type="entry name" value="Top1B_N_bact"/>
</dbReference>
<dbReference type="Proteomes" id="UP000315364">
    <property type="component" value="Chromosome"/>
</dbReference>
<evidence type="ECO:0000256" key="5">
    <source>
        <dbReference type="ARBA" id="ARBA00023125"/>
    </source>
</evidence>
<keyword evidence="11" id="KW-1185">Reference proteome</keyword>
<dbReference type="Gene3D" id="3.30.66.10">
    <property type="entry name" value="DNA topoisomerase I domain"/>
    <property type="match status" value="1"/>
</dbReference>
<evidence type="ECO:0000256" key="2">
    <source>
        <dbReference type="ARBA" id="ARBA00006645"/>
    </source>
</evidence>
<dbReference type="PROSITE" id="PS52038">
    <property type="entry name" value="TOPO_IB_2"/>
    <property type="match status" value="1"/>
</dbReference>
<dbReference type="KEGG" id="dea:FPZ08_10355"/>
<dbReference type="RefSeq" id="WP_146289943.1">
    <property type="nucleotide sequence ID" value="NZ_CP042304.1"/>
</dbReference>
<sequence length="364" mass="39895">MRLVRIGRDELTLTRQRRGKGFCYRDAGGVLIRDAATRDRIKTLGIPPAWSYVRIAPSPKAHIQALGVDEAGRDQYIYHPDWELRRDGKKQRRLAVLTSVLPRLRRKIAEALGAETGSRELALAIAATLIDKTAMRVGREKYLESNGTRGAGTLYARDIRVEGDEVCMAFNAKGGKRTEYCLTDSRLAEAVGRIKTLPGKRLLVWRDEAGKVRPIKTGAINAWLRELAGVDISAKDFRTLHASAMAGEALAQMEVGGSESMRRRQMAQVARQVADVLRNTPVICRKSLYRAAPVQAVQRRQAQADVGSGRQWPRRPAAAREAAGRGTGGGVIYRGAVGVATPTLTPLSTRGREACSVAKPSLEH</sequence>
<dbReference type="InterPro" id="IPR035447">
    <property type="entry name" value="DNA_topo_I_N_sf"/>
</dbReference>
<evidence type="ECO:0000256" key="1">
    <source>
        <dbReference type="ARBA" id="ARBA00000213"/>
    </source>
</evidence>
<feature type="domain" description="DNA topoisomerase I catalytic core eukaryotic-type" evidence="8">
    <location>
        <begin position="85"/>
        <end position="287"/>
    </location>
</feature>
<dbReference type="InterPro" id="IPR011010">
    <property type="entry name" value="DNA_brk_join_enz"/>
</dbReference>
<dbReference type="EMBL" id="CP042304">
    <property type="protein sequence ID" value="QDZ11120.1"/>
    <property type="molecule type" value="Genomic_DNA"/>
</dbReference>
<keyword evidence="4" id="KW-0799">Topoisomerase</keyword>
<evidence type="ECO:0000259" key="9">
    <source>
        <dbReference type="Pfam" id="PF21338"/>
    </source>
</evidence>
<dbReference type="PRINTS" id="PR00416">
    <property type="entry name" value="EUTPISMRASEI"/>
</dbReference>
<dbReference type="Pfam" id="PF21338">
    <property type="entry name" value="Top1B_N_bact"/>
    <property type="match status" value="1"/>
</dbReference>
<keyword evidence="6 10" id="KW-0413">Isomerase</keyword>
<dbReference type="GO" id="GO:0003917">
    <property type="term" value="F:DNA topoisomerase type I (single strand cut, ATP-independent) activity"/>
    <property type="evidence" value="ECO:0007669"/>
    <property type="project" value="UniProtKB-EC"/>
</dbReference>
<reference evidence="10 11" key="1">
    <citation type="submission" date="2019-07" db="EMBL/GenBank/DDBJ databases">
        <title>Full genome sequence of Devosia sp. Gsoil 520.</title>
        <authorList>
            <person name="Im W.-T."/>
        </authorList>
    </citation>
    <scope>NUCLEOTIDE SEQUENCE [LARGE SCALE GENOMIC DNA]</scope>
    <source>
        <strain evidence="10 11">Gsoil 520</strain>
    </source>
</reference>
<dbReference type="GO" id="GO:0006265">
    <property type="term" value="P:DNA topological change"/>
    <property type="evidence" value="ECO:0007669"/>
    <property type="project" value="InterPro"/>
</dbReference>
<evidence type="ECO:0000256" key="3">
    <source>
        <dbReference type="ARBA" id="ARBA00012891"/>
    </source>
</evidence>
<dbReference type="Gene3D" id="1.10.132.120">
    <property type="match status" value="1"/>
</dbReference>
<evidence type="ECO:0000256" key="7">
    <source>
        <dbReference type="SAM" id="MobiDB-lite"/>
    </source>
</evidence>
<dbReference type="SUPFAM" id="SSF55869">
    <property type="entry name" value="DNA topoisomerase I domain"/>
    <property type="match status" value="1"/>
</dbReference>
<feature type="domain" description="DNA topoisomerase IB N-terminal" evidence="9">
    <location>
        <begin position="21"/>
        <end position="69"/>
    </location>
</feature>
<comment type="catalytic activity">
    <reaction evidence="1">
        <text>ATP-independent breakage of single-stranded DNA, followed by passage and rejoining.</text>
        <dbReference type="EC" id="5.6.2.1"/>
    </reaction>
</comment>
<dbReference type="SUPFAM" id="SSF56349">
    <property type="entry name" value="DNA breaking-rejoining enzymes"/>
    <property type="match status" value="1"/>
</dbReference>
<dbReference type="InterPro" id="IPR001631">
    <property type="entry name" value="TopoI"/>
</dbReference>
<keyword evidence="5" id="KW-0238">DNA-binding</keyword>
<evidence type="ECO:0000256" key="6">
    <source>
        <dbReference type="ARBA" id="ARBA00023235"/>
    </source>
</evidence>
<evidence type="ECO:0000313" key="11">
    <source>
        <dbReference type="Proteomes" id="UP000315364"/>
    </source>
</evidence>
<dbReference type="GO" id="GO:0003677">
    <property type="term" value="F:DNA binding"/>
    <property type="evidence" value="ECO:0007669"/>
    <property type="project" value="UniProtKB-KW"/>
</dbReference>
<dbReference type="InterPro" id="IPR014711">
    <property type="entry name" value="TopoI_cat_a-hlx-sub_euk"/>
</dbReference>
<comment type="similarity">
    <text evidence="2">Belongs to the type IB topoisomerase family.</text>
</comment>